<dbReference type="AlphaFoldDB" id="A0A1E5FY24"/>
<dbReference type="GO" id="GO:0004029">
    <property type="term" value="F:aldehyde dehydrogenase (NAD+) activity"/>
    <property type="evidence" value="ECO:0007669"/>
    <property type="project" value="TreeGrafter"/>
</dbReference>
<gene>
    <name evidence="9" type="ORF">A142_02280</name>
</gene>
<dbReference type="InterPro" id="IPR016162">
    <property type="entry name" value="Ald_DH_N"/>
</dbReference>
<dbReference type="Proteomes" id="UP000094802">
    <property type="component" value="Unassembled WGS sequence"/>
</dbReference>
<sequence>MKHELTPTQMTMTLNSMQGAFAQKPMPAISERIEHLLALKSALIDYTDRLCVAVSEDYGHRSRQDTLMADILPCIGNIDHSIECLPHWSTSSIRHSGPLLSTSRVEVVYQPKGVVGIIAPWNFPIMLSVGPLISALASGNRAMIKMSEFTPATNQVLTALLAEVFHADEVCLVEGEVEIAAAFSALPFDHLLFTGSTQVGRQVMKSAADTLTPVTLELGGKSPVIVAEDMPMDIAVERIIYGKSLNNGQVCVAPDYVLLPEDKLEAFILEYKKQYQQLFDEGIYSESLTSLINPRQCDRIAGLLNEEQEAGTRIVACHDEAMDLDTHRLVTHLIVEPSLSSKVMNEEIFGPLLPLITYRNVEEAFQVINSKPRPLALYLMSFDLSLQAQVKHQVHSGGMCINDCVFHLAVDDAPFGGIGESGQGNYHGKEGFITFSHAKTVLETGLDHRVKHLFSKEDNELKTAVMNMLGK</sequence>
<dbReference type="InterPro" id="IPR029510">
    <property type="entry name" value="Ald_DH_CS_GLU"/>
</dbReference>
<dbReference type="OrthoDB" id="9812625at2"/>
<dbReference type="CDD" id="cd07133">
    <property type="entry name" value="ALDH_CALDH_CalB"/>
    <property type="match status" value="1"/>
</dbReference>
<evidence type="ECO:0000256" key="3">
    <source>
        <dbReference type="ARBA" id="ARBA00023027"/>
    </source>
</evidence>
<evidence type="ECO:0000313" key="9">
    <source>
        <dbReference type="EMBL" id="OEF95410.1"/>
    </source>
</evidence>
<feature type="active site" evidence="5 6">
    <location>
        <position position="217"/>
    </location>
</feature>
<feature type="domain" description="Aldehyde dehydrogenase" evidence="8">
    <location>
        <begin position="9"/>
        <end position="441"/>
    </location>
</feature>
<dbReference type="GO" id="GO:0006081">
    <property type="term" value="P:aldehyde metabolic process"/>
    <property type="evidence" value="ECO:0007669"/>
    <property type="project" value="InterPro"/>
</dbReference>
<dbReference type="InterPro" id="IPR012394">
    <property type="entry name" value="Aldehyde_DH_NAD(P)"/>
</dbReference>
<evidence type="ECO:0000256" key="4">
    <source>
        <dbReference type="PIRNR" id="PIRNR036492"/>
    </source>
</evidence>
<keyword evidence="3" id="KW-0520">NAD</keyword>
<comment type="similarity">
    <text evidence="1 4 7">Belongs to the aldehyde dehydrogenase family.</text>
</comment>
<dbReference type="PROSITE" id="PS00687">
    <property type="entry name" value="ALDEHYDE_DEHYDR_GLU"/>
    <property type="match status" value="1"/>
</dbReference>
<evidence type="ECO:0000256" key="1">
    <source>
        <dbReference type="ARBA" id="ARBA00009986"/>
    </source>
</evidence>
<name>A0A1E5FY24_VIBSP</name>
<dbReference type="InterPro" id="IPR016163">
    <property type="entry name" value="Ald_DH_C"/>
</dbReference>
<dbReference type="Pfam" id="PF00171">
    <property type="entry name" value="Aldedh"/>
    <property type="match status" value="1"/>
</dbReference>
<dbReference type="GO" id="GO:0005737">
    <property type="term" value="C:cytoplasm"/>
    <property type="evidence" value="ECO:0007669"/>
    <property type="project" value="TreeGrafter"/>
</dbReference>
<evidence type="ECO:0000259" key="8">
    <source>
        <dbReference type="Pfam" id="PF00171"/>
    </source>
</evidence>
<dbReference type="PIRSF" id="PIRSF036492">
    <property type="entry name" value="ALDH"/>
    <property type="match status" value="1"/>
</dbReference>
<dbReference type="EMBL" id="AJZD02000003">
    <property type="protein sequence ID" value="OEF95410.1"/>
    <property type="molecule type" value="Genomic_DNA"/>
</dbReference>
<dbReference type="RefSeq" id="WP_019824533.1">
    <property type="nucleotide sequence ID" value="NZ_AJZD02000003.1"/>
</dbReference>
<protein>
    <recommendedName>
        <fullName evidence="4">Aldehyde dehydrogenase</fullName>
    </recommendedName>
</protein>
<comment type="caution">
    <text evidence="9">The sequence shown here is derived from an EMBL/GenBank/DDBJ whole genome shotgun (WGS) entry which is preliminary data.</text>
</comment>
<dbReference type="InterPro" id="IPR016161">
    <property type="entry name" value="Ald_DH/histidinol_DH"/>
</dbReference>
<keyword evidence="2 4" id="KW-0560">Oxidoreductase</keyword>
<accession>A0A1E5FY24</accession>
<dbReference type="Gene3D" id="3.40.605.10">
    <property type="entry name" value="Aldehyde Dehydrogenase, Chain A, domain 1"/>
    <property type="match status" value="1"/>
</dbReference>
<dbReference type="PANTHER" id="PTHR43570:SF20">
    <property type="entry name" value="ALDEHYDE DEHYDROGENASE ALDX-RELATED"/>
    <property type="match status" value="1"/>
</dbReference>
<feature type="active site" evidence="5">
    <location>
        <position position="251"/>
    </location>
</feature>
<evidence type="ECO:0000256" key="6">
    <source>
        <dbReference type="PROSITE-ProRule" id="PRU10007"/>
    </source>
</evidence>
<dbReference type="InterPro" id="IPR015590">
    <property type="entry name" value="Aldehyde_DH_dom"/>
</dbReference>
<evidence type="ECO:0000256" key="7">
    <source>
        <dbReference type="RuleBase" id="RU003345"/>
    </source>
</evidence>
<organism evidence="9 10">
    <name type="scientific">Vibrio splendidus 12E03</name>
    <dbReference type="NCBI Taxonomy" id="1191305"/>
    <lineage>
        <taxon>Bacteria</taxon>
        <taxon>Pseudomonadati</taxon>
        <taxon>Pseudomonadota</taxon>
        <taxon>Gammaproteobacteria</taxon>
        <taxon>Vibrionales</taxon>
        <taxon>Vibrionaceae</taxon>
        <taxon>Vibrio</taxon>
    </lineage>
</organism>
<evidence type="ECO:0000256" key="2">
    <source>
        <dbReference type="ARBA" id="ARBA00023002"/>
    </source>
</evidence>
<proteinExistence type="inferred from homology"/>
<reference evidence="9 10" key="1">
    <citation type="journal article" date="2012" name="Science">
        <title>Ecological populations of bacteria act as socially cohesive units of antibiotic production and resistance.</title>
        <authorList>
            <person name="Cordero O.X."/>
            <person name="Wildschutte H."/>
            <person name="Kirkup B."/>
            <person name="Proehl S."/>
            <person name="Ngo L."/>
            <person name="Hussain F."/>
            <person name="Le Roux F."/>
            <person name="Mincer T."/>
            <person name="Polz M.F."/>
        </authorList>
    </citation>
    <scope>NUCLEOTIDE SEQUENCE [LARGE SCALE GENOMIC DNA]</scope>
    <source>
        <strain evidence="9 10">12E03</strain>
    </source>
</reference>
<dbReference type="SUPFAM" id="SSF53720">
    <property type="entry name" value="ALDH-like"/>
    <property type="match status" value="1"/>
</dbReference>
<evidence type="ECO:0000313" key="10">
    <source>
        <dbReference type="Proteomes" id="UP000094802"/>
    </source>
</evidence>
<dbReference type="Gene3D" id="3.40.309.10">
    <property type="entry name" value="Aldehyde Dehydrogenase, Chain A, domain 2"/>
    <property type="match status" value="1"/>
</dbReference>
<evidence type="ECO:0000256" key="5">
    <source>
        <dbReference type="PIRSR" id="PIRSR036492-1"/>
    </source>
</evidence>
<dbReference type="PANTHER" id="PTHR43570">
    <property type="entry name" value="ALDEHYDE DEHYDROGENASE"/>
    <property type="match status" value="1"/>
</dbReference>